<feature type="compositionally biased region" description="Polar residues" evidence="5">
    <location>
        <begin position="10"/>
        <end position="27"/>
    </location>
</feature>
<sequence length="245" mass="26494">MAKQPKDSKTAQTATESKQGKSGSQQPGRFKQIGMVARVVHKQSPRSIPTAVGIALAVLVLSIVGGFLTGWWLYWITLGVPIAFLAGFVYFSRVAQKTQYAMLDGQLGAGMAILDNLRGDWTVESGVSANRQMDVVHRAVGRPGIVLVGEGDPNRLKGLLATEKKRVSRVAHSAPIYDLQVGNGSGQVPVSRLQRHLMKLPRNLKKGEVGELRNRLNAMPASMQMPKGPMPKGAKMPKGPKPQKN</sequence>
<dbReference type="InterPro" id="IPR036640">
    <property type="entry name" value="ABC1_TM_sf"/>
</dbReference>
<feature type="region of interest" description="Disordered" evidence="5">
    <location>
        <begin position="1"/>
        <end position="28"/>
    </location>
</feature>
<evidence type="ECO:0000256" key="6">
    <source>
        <dbReference type="SAM" id="Phobius"/>
    </source>
</evidence>
<evidence type="ECO:0000256" key="3">
    <source>
        <dbReference type="ARBA" id="ARBA00022989"/>
    </source>
</evidence>
<dbReference type="GO" id="GO:0005886">
    <property type="term" value="C:plasma membrane"/>
    <property type="evidence" value="ECO:0007669"/>
    <property type="project" value="UniProtKB-SubCell"/>
</dbReference>
<accession>A0A543NJR8</accession>
<evidence type="ECO:0000313" key="8">
    <source>
        <dbReference type="Proteomes" id="UP000317422"/>
    </source>
</evidence>
<dbReference type="InterPro" id="IPR025445">
    <property type="entry name" value="DUF4191"/>
</dbReference>
<dbReference type="AlphaFoldDB" id="A0A543NJR8"/>
<dbReference type="OrthoDB" id="8479889at2"/>
<feature type="compositionally biased region" description="Low complexity" evidence="5">
    <location>
        <begin position="223"/>
        <end position="237"/>
    </location>
</feature>
<dbReference type="GO" id="GO:0005524">
    <property type="term" value="F:ATP binding"/>
    <property type="evidence" value="ECO:0007669"/>
    <property type="project" value="InterPro"/>
</dbReference>
<keyword evidence="2 6" id="KW-0812">Transmembrane</keyword>
<dbReference type="RefSeq" id="WP_141923617.1">
    <property type="nucleotide sequence ID" value="NZ_VFQC01000001.1"/>
</dbReference>
<dbReference type="Proteomes" id="UP000317422">
    <property type="component" value="Unassembled WGS sequence"/>
</dbReference>
<protein>
    <submittedName>
        <fullName evidence="7">Uncharacterized protein DUF4191</fullName>
    </submittedName>
</protein>
<organism evidence="7 8">
    <name type="scientific">Haloactinospora alba</name>
    <dbReference type="NCBI Taxonomy" id="405555"/>
    <lineage>
        <taxon>Bacteria</taxon>
        <taxon>Bacillati</taxon>
        <taxon>Actinomycetota</taxon>
        <taxon>Actinomycetes</taxon>
        <taxon>Streptosporangiales</taxon>
        <taxon>Nocardiopsidaceae</taxon>
        <taxon>Haloactinospora</taxon>
    </lineage>
</organism>
<comment type="subcellular location">
    <subcellularLocation>
        <location evidence="1">Cell membrane</location>
        <topology evidence="1">Multi-pass membrane protein</topology>
    </subcellularLocation>
</comment>
<gene>
    <name evidence="7" type="ORF">FHX37_1982</name>
</gene>
<name>A0A543NJR8_9ACTN</name>
<feature type="region of interest" description="Disordered" evidence="5">
    <location>
        <begin position="217"/>
        <end position="245"/>
    </location>
</feature>
<evidence type="ECO:0000256" key="4">
    <source>
        <dbReference type="ARBA" id="ARBA00023136"/>
    </source>
</evidence>
<keyword evidence="8" id="KW-1185">Reference proteome</keyword>
<keyword evidence="4 6" id="KW-0472">Membrane</keyword>
<feature type="transmembrane region" description="Helical" evidence="6">
    <location>
        <begin position="73"/>
        <end position="92"/>
    </location>
</feature>
<evidence type="ECO:0000256" key="2">
    <source>
        <dbReference type="ARBA" id="ARBA00022692"/>
    </source>
</evidence>
<evidence type="ECO:0000256" key="5">
    <source>
        <dbReference type="SAM" id="MobiDB-lite"/>
    </source>
</evidence>
<proteinExistence type="predicted"/>
<reference evidence="7 8" key="1">
    <citation type="submission" date="2019-06" db="EMBL/GenBank/DDBJ databases">
        <title>Sequencing the genomes of 1000 actinobacteria strains.</title>
        <authorList>
            <person name="Klenk H.-P."/>
        </authorList>
    </citation>
    <scope>NUCLEOTIDE SEQUENCE [LARGE SCALE GENOMIC DNA]</scope>
    <source>
        <strain evidence="7 8">DSM 45015</strain>
    </source>
</reference>
<keyword evidence="3 6" id="KW-1133">Transmembrane helix</keyword>
<dbReference type="SUPFAM" id="SSF90123">
    <property type="entry name" value="ABC transporter transmembrane region"/>
    <property type="match status" value="1"/>
</dbReference>
<evidence type="ECO:0000256" key="1">
    <source>
        <dbReference type="ARBA" id="ARBA00004651"/>
    </source>
</evidence>
<dbReference type="EMBL" id="VFQC01000001">
    <property type="protein sequence ID" value="TQN32057.1"/>
    <property type="molecule type" value="Genomic_DNA"/>
</dbReference>
<evidence type="ECO:0000313" key="7">
    <source>
        <dbReference type="EMBL" id="TQN32057.1"/>
    </source>
</evidence>
<comment type="caution">
    <text evidence="7">The sequence shown here is derived from an EMBL/GenBank/DDBJ whole genome shotgun (WGS) entry which is preliminary data.</text>
</comment>
<feature type="transmembrane region" description="Helical" evidence="6">
    <location>
        <begin position="48"/>
        <end position="67"/>
    </location>
</feature>
<dbReference type="Pfam" id="PF13829">
    <property type="entry name" value="DUF4191"/>
    <property type="match status" value="1"/>
</dbReference>